<dbReference type="SMART" id="SM00353">
    <property type="entry name" value="HLH"/>
    <property type="match status" value="1"/>
</dbReference>
<dbReference type="AlphaFoldDB" id="A0A9W8SI79"/>
<feature type="region of interest" description="Disordered" evidence="2">
    <location>
        <begin position="425"/>
        <end position="514"/>
    </location>
</feature>
<reference evidence="4" key="1">
    <citation type="submission" date="2022-09" db="EMBL/GenBank/DDBJ databases">
        <title>Fusarium specimens isolated from Avocado Roots.</title>
        <authorList>
            <person name="Stajich J."/>
            <person name="Roper C."/>
            <person name="Heimlech-Rivalta G."/>
        </authorList>
    </citation>
    <scope>NUCLEOTIDE SEQUENCE</scope>
    <source>
        <strain evidence="4">CF00136</strain>
    </source>
</reference>
<gene>
    <name evidence="4" type="ORF">NW762_000610</name>
</gene>
<evidence type="ECO:0000313" key="5">
    <source>
        <dbReference type="Proteomes" id="UP001152049"/>
    </source>
</evidence>
<organism evidence="4 5">
    <name type="scientific">Fusarium torreyae</name>
    <dbReference type="NCBI Taxonomy" id="1237075"/>
    <lineage>
        <taxon>Eukaryota</taxon>
        <taxon>Fungi</taxon>
        <taxon>Dikarya</taxon>
        <taxon>Ascomycota</taxon>
        <taxon>Pezizomycotina</taxon>
        <taxon>Sordariomycetes</taxon>
        <taxon>Hypocreomycetidae</taxon>
        <taxon>Hypocreales</taxon>
        <taxon>Nectriaceae</taxon>
        <taxon>Fusarium</taxon>
    </lineage>
</organism>
<keyword evidence="1" id="KW-0175">Coiled coil</keyword>
<dbReference type="OrthoDB" id="5344169at2759"/>
<dbReference type="Gene3D" id="4.10.280.10">
    <property type="entry name" value="Helix-loop-helix DNA-binding domain"/>
    <property type="match status" value="1"/>
</dbReference>
<feature type="compositionally biased region" description="Polar residues" evidence="2">
    <location>
        <begin position="75"/>
        <end position="88"/>
    </location>
</feature>
<dbReference type="Proteomes" id="UP001152049">
    <property type="component" value="Unassembled WGS sequence"/>
</dbReference>
<dbReference type="Pfam" id="PF00010">
    <property type="entry name" value="HLH"/>
    <property type="match status" value="1"/>
</dbReference>
<protein>
    <recommendedName>
        <fullName evidence="3">BHLH domain-containing protein</fullName>
    </recommendedName>
</protein>
<feature type="compositionally biased region" description="Polar residues" evidence="2">
    <location>
        <begin position="344"/>
        <end position="364"/>
    </location>
</feature>
<feature type="compositionally biased region" description="Basic residues" evidence="2">
    <location>
        <begin position="260"/>
        <end position="274"/>
    </location>
</feature>
<dbReference type="CDD" id="cd11392">
    <property type="entry name" value="bHLH_ScPHO4_like"/>
    <property type="match status" value="1"/>
</dbReference>
<comment type="caution">
    <text evidence="4">The sequence shown here is derived from an EMBL/GenBank/DDBJ whole genome shotgun (WGS) entry which is preliminary data.</text>
</comment>
<evidence type="ECO:0000259" key="3">
    <source>
        <dbReference type="PROSITE" id="PS50888"/>
    </source>
</evidence>
<keyword evidence="5" id="KW-1185">Reference proteome</keyword>
<accession>A0A9W8SI79</accession>
<evidence type="ECO:0000256" key="2">
    <source>
        <dbReference type="SAM" id="MobiDB-lite"/>
    </source>
</evidence>
<feature type="region of interest" description="Disordered" evidence="2">
    <location>
        <begin position="308"/>
        <end position="378"/>
    </location>
</feature>
<dbReference type="PROSITE" id="PS50888">
    <property type="entry name" value="BHLH"/>
    <property type="match status" value="1"/>
</dbReference>
<evidence type="ECO:0000313" key="4">
    <source>
        <dbReference type="EMBL" id="KAJ4271901.1"/>
    </source>
</evidence>
<dbReference type="InterPro" id="IPR036638">
    <property type="entry name" value="HLH_DNA-bd_sf"/>
</dbReference>
<feature type="compositionally biased region" description="Low complexity" evidence="2">
    <location>
        <begin position="316"/>
        <end position="329"/>
    </location>
</feature>
<dbReference type="InterPro" id="IPR011598">
    <property type="entry name" value="bHLH_dom"/>
</dbReference>
<evidence type="ECO:0000256" key="1">
    <source>
        <dbReference type="SAM" id="Coils"/>
    </source>
</evidence>
<dbReference type="SUPFAM" id="SSF47459">
    <property type="entry name" value="HLH, helix-loop-helix DNA-binding domain"/>
    <property type="match status" value="1"/>
</dbReference>
<feature type="domain" description="BHLH" evidence="3">
    <location>
        <begin position="553"/>
        <end position="620"/>
    </location>
</feature>
<sequence length="649" mass="69493">MSSTAWNGQDQTMASAGDDDFHQFLDMSGMGSLGDGMHFDFQTFQDGSAQGLMNQPRDAPDTIMTDSENPGLMSAANTMPMSTATGQPTIPAHMMTPASDPISNIDAQIQYLQQQKFQQQQRQMQEQQAAFFHSHNHSVPPTPQSLEMPNSGQFYSQAEQISTTGAYDRGYHQRMKEQDMAFTPLVSPAVTPLDPNFSMDSGYTIPSAYFSPLTSPALHAQNDPSTVYDPRHTNTNNSPIDVDIDRSAVPVTSVLDLPKKPTRKKAAAKSRTKASIRSSPIVKPQRRKIGPSPAIVSQVLNEVEENNGTLLPMPATSTETSAEENSSVSPEALSEMPPPPIPNRRSTSKSPYIQAQSSGQQTPVSGPVDFHPAPATPASLMKLPASKANKQATGLHESVVSEHIESLELPESVSSKTMTPVISRASVHSPPVEPNSGKGSNLQPLPSPVFPRASGTASASASPQLAPGSSGPSARKTPQLAPRRKGSVQVSPALLPRISPSIKPLLPGTPGMTPAESAASQLLMSKSNYQNILEGNKVPGVSYPSELSTNLTSKRTSHKIAEQGRRNRINSALQVMAGLLPGGDKANLVDENDKKDGKQANAQNSKASVVENAIVHMKSLEKENGDLKRELEELKKRLEGLNGSTEGKE</sequence>
<proteinExistence type="predicted"/>
<name>A0A9W8SI79_9HYPO</name>
<feature type="coiled-coil region" evidence="1">
    <location>
        <begin position="610"/>
        <end position="644"/>
    </location>
</feature>
<feature type="region of interest" description="Disordered" evidence="2">
    <location>
        <begin position="221"/>
        <end position="292"/>
    </location>
</feature>
<feature type="region of interest" description="Disordered" evidence="2">
    <location>
        <begin position="48"/>
        <end position="100"/>
    </location>
</feature>
<dbReference type="GO" id="GO:0046983">
    <property type="term" value="F:protein dimerization activity"/>
    <property type="evidence" value="ECO:0007669"/>
    <property type="project" value="InterPro"/>
</dbReference>
<dbReference type="EMBL" id="JAOQAZ010000001">
    <property type="protein sequence ID" value="KAJ4271901.1"/>
    <property type="molecule type" value="Genomic_DNA"/>
</dbReference>